<proteinExistence type="predicted"/>
<gene>
    <name evidence="1" type="ORF">FCM35_KLT17023</name>
</gene>
<keyword evidence="2" id="KW-1185">Reference proteome</keyword>
<comment type="caution">
    <text evidence="1">The sequence shown here is derived from an EMBL/GenBank/DDBJ whole genome shotgun (WGS) entry which is preliminary data.</text>
</comment>
<evidence type="ECO:0000313" key="1">
    <source>
        <dbReference type="EMBL" id="KAF3338186.1"/>
    </source>
</evidence>
<dbReference type="AlphaFoldDB" id="A0A833VGS3"/>
<reference evidence="1" key="1">
    <citation type="submission" date="2020-01" db="EMBL/GenBank/DDBJ databases">
        <title>Genome sequence of Kobresia littledalei, the first chromosome-level genome in the family Cyperaceae.</title>
        <authorList>
            <person name="Qu G."/>
        </authorList>
    </citation>
    <scope>NUCLEOTIDE SEQUENCE</scope>
    <source>
        <strain evidence="1">C.B.Clarke</strain>
        <tissue evidence="1">Leaf</tissue>
    </source>
</reference>
<dbReference type="Proteomes" id="UP000623129">
    <property type="component" value="Unassembled WGS sequence"/>
</dbReference>
<dbReference type="OrthoDB" id="6500128at2759"/>
<sequence length="104" mass="11668">MNKGGSCESVEAKKKKPEQSCAFYELFSFANKWDHLVMTAGTVGAGSVGPHLLTRPLTYRCPNAMVYRHGITTWTLYFSDEDMDPIRDEQLVNQAGFETDAPYV</sequence>
<dbReference type="EMBL" id="SWLB01000005">
    <property type="protein sequence ID" value="KAF3338186.1"/>
    <property type="molecule type" value="Genomic_DNA"/>
</dbReference>
<organism evidence="1 2">
    <name type="scientific">Carex littledalei</name>
    <dbReference type="NCBI Taxonomy" id="544730"/>
    <lineage>
        <taxon>Eukaryota</taxon>
        <taxon>Viridiplantae</taxon>
        <taxon>Streptophyta</taxon>
        <taxon>Embryophyta</taxon>
        <taxon>Tracheophyta</taxon>
        <taxon>Spermatophyta</taxon>
        <taxon>Magnoliopsida</taxon>
        <taxon>Liliopsida</taxon>
        <taxon>Poales</taxon>
        <taxon>Cyperaceae</taxon>
        <taxon>Cyperoideae</taxon>
        <taxon>Cariceae</taxon>
        <taxon>Carex</taxon>
        <taxon>Carex subgen. Euthyceras</taxon>
    </lineage>
</organism>
<name>A0A833VGS3_9POAL</name>
<accession>A0A833VGS3</accession>
<protein>
    <submittedName>
        <fullName evidence="1">Uncharacterized protein</fullName>
    </submittedName>
</protein>
<evidence type="ECO:0000313" key="2">
    <source>
        <dbReference type="Proteomes" id="UP000623129"/>
    </source>
</evidence>